<evidence type="ECO:0000313" key="1">
    <source>
        <dbReference type="EMBL" id="KAK4713689.1"/>
    </source>
</evidence>
<gene>
    <name evidence="1" type="ORF">R3W88_019596</name>
</gene>
<reference evidence="1 2" key="1">
    <citation type="submission" date="2023-10" db="EMBL/GenBank/DDBJ databases">
        <title>Genome-Wide Identification Analysis in wild type Solanum Pinnatisectum Reveals Some Genes Defensing Phytophthora Infestans.</title>
        <authorList>
            <person name="Sun C."/>
        </authorList>
    </citation>
    <scope>NUCLEOTIDE SEQUENCE [LARGE SCALE GENOMIC DNA]</scope>
    <source>
        <strain evidence="1">LQN</strain>
        <tissue evidence="1">Leaf</tissue>
    </source>
</reference>
<dbReference type="AlphaFoldDB" id="A0AAV9KM84"/>
<organism evidence="1 2">
    <name type="scientific">Solanum pinnatisectum</name>
    <name type="common">tansyleaf nightshade</name>
    <dbReference type="NCBI Taxonomy" id="50273"/>
    <lineage>
        <taxon>Eukaryota</taxon>
        <taxon>Viridiplantae</taxon>
        <taxon>Streptophyta</taxon>
        <taxon>Embryophyta</taxon>
        <taxon>Tracheophyta</taxon>
        <taxon>Spermatophyta</taxon>
        <taxon>Magnoliopsida</taxon>
        <taxon>eudicotyledons</taxon>
        <taxon>Gunneridae</taxon>
        <taxon>Pentapetalae</taxon>
        <taxon>asterids</taxon>
        <taxon>lamiids</taxon>
        <taxon>Solanales</taxon>
        <taxon>Solanaceae</taxon>
        <taxon>Solanoideae</taxon>
        <taxon>Solaneae</taxon>
        <taxon>Solanum</taxon>
    </lineage>
</organism>
<accession>A0AAV9KM84</accession>
<keyword evidence="2" id="KW-1185">Reference proteome</keyword>
<dbReference type="Proteomes" id="UP001311915">
    <property type="component" value="Unassembled WGS sequence"/>
</dbReference>
<name>A0AAV9KM84_9SOLN</name>
<sequence length="83" mass="9481">MWISEISFGSNFKVPITKEILHEWINIIKIDIGNGYWMTFWIRHSRLGTKIVTSQMEKIIQYLNNEGVEPSNVGTSSSLPSPA</sequence>
<comment type="caution">
    <text evidence="1">The sequence shown here is derived from an EMBL/GenBank/DDBJ whole genome shotgun (WGS) entry which is preliminary data.</text>
</comment>
<evidence type="ECO:0000313" key="2">
    <source>
        <dbReference type="Proteomes" id="UP001311915"/>
    </source>
</evidence>
<proteinExistence type="predicted"/>
<protein>
    <submittedName>
        <fullName evidence="1">Uncharacterized protein</fullName>
    </submittedName>
</protein>
<dbReference type="EMBL" id="JAWPEI010000010">
    <property type="protein sequence ID" value="KAK4713689.1"/>
    <property type="molecule type" value="Genomic_DNA"/>
</dbReference>